<dbReference type="InterPro" id="IPR006555">
    <property type="entry name" value="ATP-dep_Helicase_C"/>
</dbReference>
<keyword evidence="3 12" id="KW-0378">Hydrolase</keyword>
<evidence type="ECO:0000313" key="13">
    <source>
        <dbReference type="Proteomes" id="UP000282551"/>
    </source>
</evidence>
<dbReference type="SMART" id="SM00487">
    <property type="entry name" value="DEXDc"/>
    <property type="match status" value="1"/>
</dbReference>
<dbReference type="Pfam" id="PF13307">
    <property type="entry name" value="Helicase_C_2"/>
    <property type="match status" value="1"/>
</dbReference>
<gene>
    <name evidence="12" type="primary">dinG</name>
    <name evidence="12" type="ORF">NCTC10485_01324</name>
</gene>
<evidence type="ECO:0000256" key="10">
    <source>
        <dbReference type="ARBA" id="ARBA00079061"/>
    </source>
</evidence>
<keyword evidence="2" id="KW-0547">Nucleotide-binding</keyword>
<dbReference type="GO" id="GO:0016887">
    <property type="term" value="F:ATP hydrolysis activity"/>
    <property type="evidence" value="ECO:0007669"/>
    <property type="project" value="RHEA"/>
</dbReference>
<evidence type="ECO:0000256" key="5">
    <source>
        <dbReference type="ARBA" id="ARBA00022840"/>
    </source>
</evidence>
<evidence type="ECO:0000256" key="1">
    <source>
        <dbReference type="ARBA" id="ARBA00001966"/>
    </source>
</evidence>
<dbReference type="GO" id="GO:0003676">
    <property type="term" value="F:nucleic acid binding"/>
    <property type="evidence" value="ECO:0007669"/>
    <property type="project" value="InterPro"/>
</dbReference>
<dbReference type="OrthoDB" id="9805194at2"/>
<comment type="similarity">
    <text evidence="6">Belongs to the helicase family. DinG subfamily.</text>
</comment>
<keyword evidence="5" id="KW-0067">ATP-binding</keyword>
<dbReference type="InterPro" id="IPR011545">
    <property type="entry name" value="DEAD/DEAH_box_helicase_dom"/>
</dbReference>
<dbReference type="InterPro" id="IPR027417">
    <property type="entry name" value="P-loop_NTPase"/>
</dbReference>
<dbReference type="SMART" id="SM00491">
    <property type="entry name" value="HELICc2"/>
    <property type="match status" value="1"/>
</dbReference>
<evidence type="ECO:0000256" key="8">
    <source>
        <dbReference type="ARBA" id="ARBA00048954"/>
    </source>
</evidence>
<dbReference type="InterPro" id="IPR014013">
    <property type="entry name" value="Helic_SF1/SF2_ATP-bd_DinG/Rad3"/>
</dbReference>
<reference evidence="12 13" key="1">
    <citation type="submission" date="2018-12" db="EMBL/GenBank/DDBJ databases">
        <authorList>
            <consortium name="Pathogen Informatics"/>
        </authorList>
    </citation>
    <scope>NUCLEOTIDE SEQUENCE [LARGE SCALE GENOMIC DNA]</scope>
    <source>
        <strain evidence="12 13">NCTC10485</strain>
    </source>
</reference>
<dbReference type="PANTHER" id="PTHR11472:SF34">
    <property type="entry name" value="REGULATOR OF TELOMERE ELONGATION HELICASE 1"/>
    <property type="match status" value="1"/>
</dbReference>
<dbReference type="Pfam" id="PF00270">
    <property type="entry name" value="DEAD"/>
    <property type="match status" value="1"/>
</dbReference>
<evidence type="ECO:0000256" key="7">
    <source>
        <dbReference type="ARBA" id="ARBA00044969"/>
    </source>
</evidence>
<evidence type="ECO:0000256" key="6">
    <source>
        <dbReference type="ARBA" id="ARBA00038058"/>
    </source>
</evidence>
<name>A0A3S4SYX8_MYCCI</name>
<dbReference type="PROSITE" id="PS51193">
    <property type="entry name" value="HELICASE_ATP_BIND_2"/>
    <property type="match status" value="1"/>
</dbReference>
<feature type="domain" description="Helicase ATP-binding" evidence="11">
    <location>
        <begin position="16"/>
        <end position="330"/>
    </location>
</feature>
<evidence type="ECO:0000256" key="9">
    <source>
        <dbReference type="ARBA" id="ARBA00073590"/>
    </source>
</evidence>
<evidence type="ECO:0000256" key="3">
    <source>
        <dbReference type="ARBA" id="ARBA00022801"/>
    </source>
</evidence>
<dbReference type="GO" id="GO:0005524">
    <property type="term" value="F:ATP binding"/>
    <property type="evidence" value="ECO:0007669"/>
    <property type="project" value="UniProtKB-KW"/>
</dbReference>
<dbReference type="GO" id="GO:0006139">
    <property type="term" value="P:nucleobase-containing compound metabolic process"/>
    <property type="evidence" value="ECO:0007669"/>
    <property type="project" value="InterPro"/>
</dbReference>
<dbReference type="PANTHER" id="PTHR11472">
    <property type="entry name" value="DNA REPAIR DEAD HELICASE RAD3/XP-D SUBFAMILY MEMBER"/>
    <property type="match status" value="1"/>
</dbReference>
<sequence>MTVGDPEQAGTVELLAEAVAALGGTERSGQIEMAQAVARAFATGEHLAVQAGTGTGKSLAYLVPALAAAISADRDPSRAAVVVSTATIALQRQLVDRDLPRLAEALTAKLPRKPRFALLKGRGNYLCLNKIHSGGTDSEAAEAAQDELFEPFAATALGREVQRLTAWSSETETGDRDELKPGVSERAWGQVSVSARECIGVSRCPYGTDCFSEKARGAAGLADVVVTNHALLSIDAIADASVLPEHDLLVVDEAHELVDRVTAVATGELTPASLGVAQRRSSRLIGPELVTRLDAAAATFTSAIHDAEPGRIDHLDDELATYLTSLRDAAHAARSAINPTPGDPQAAAARAEAVAGLSDIADTAARILESFGPPLTERTDVVWLDHEESRGSVRPVLRVAPLSVAGLLRARLFATTTTVLTSATLTVGGTFDSMAAAWGLTRAPSKEPDNTPAPAAPQWRGIDVGSPFQHAKAGILYVAKKLPPPGRDGTGTSEQLSEIEELITAIGGRTLGLFSSMRAARAAAEVMRERLDTPVLCQGEESTSTLIEQFAADDATSLFGTLSLWQGVDVPGPSLSLVLIDRIPFPRPDDPLLTARQRSIGARGGNGFMAVSASHAALLLAQGAGRLLRRADDRGVVAVLDSRMATARYAGYLRASLPPFWSTTDPAAVRQALTRLRATLDGK</sequence>
<dbReference type="InterPro" id="IPR045028">
    <property type="entry name" value="DinG/Rad3-like"/>
</dbReference>
<dbReference type="RefSeq" id="WP_126332988.1">
    <property type="nucleotide sequence ID" value="NZ_AP022604.1"/>
</dbReference>
<keyword evidence="4 12" id="KW-0347">Helicase</keyword>
<dbReference type="AlphaFoldDB" id="A0A3S4SYX8"/>
<organism evidence="12 13">
    <name type="scientific">Mycolicibacterium chitae</name>
    <name type="common">Mycobacterium chitae</name>
    <dbReference type="NCBI Taxonomy" id="1792"/>
    <lineage>
        <taxon>Bacteria</taxon>
        <taxon>Bacillati</taxon>
        <taxon>Actinomycetota</taxon>
        <taxon>Actinomycetes</taxon>
        <taxon>Mycobacteriales</taxon>
        <taxon>Mycobacteriaceae</taxon>
        <taxon>Mycolicibacterium</taxon>
    </lineage>
</organism>
<dbReference type="InterPro" id="IPR014001">
    <property type="entry name" value="Helicase_ATP-bd"/>
</dbReference>
<dbReference type="FunFam" id="3.40.50.300:FF:000437">
    <property type="entry name" value="ATP-dependent DNA helicase DinG"/>
    <property type="match status" value="1"/>
</dbReference>
<dbReference type="Proteomes" id="UP000282551">
    <property type="component" value="Chromosome"/>
</dbReference>
<evidence type="ECO:0000313" key="12">
    <source>
        <dbReference type="EMBL" id="VEG46887.1"/>
    </source>
</evidence>
<dbReference type="Gene3D" id="3.40.50.300">
    <property type="entry name" value="P-loop containing nucleotide triphosphate hydrolases"/>
    <property type="match status" value="2"/>
</dbReference>
<dbReference type="EC" id="5.6.2.3" evidence="7"/>
<evidence type="ECO:0000256" key="2">
    <source>
        <dbReference type="ARBA" id="ARBA00022741"/>
    </source>
</evidence>
<evidence type="ECO:0000256" key="4">
    <source>
        <dbReference type="ARBA" id="ARBA00022806"/>
    </source>
</evidence>
<comment type="cofactor">
    <cofactor evidence="1">
        <name>[4Fe-4S] cluster</name>
        <dbReference type="ChEBI" id="CHEBI:49883"/>
    </cofactor>
</comment>
<comment type="catalytic activity">
    <reaction evidence="8">
        <text>ATP + H2O = ADP + phosphate + H(+)</text>
        <dbReference type="Rhea" id="RHEA:13065"/>
        <dbReference type="ChEBI" id="CHEBI:15377"/>
        <dbReference type="ChEBI" id="CHEBI:15378"/>
        <dbReference type="ChEBI" id="CHEBI:30616"/>
        <dbReference type="ChEBI" id="CHEBI:43474"/>
        <dbReference type="ChEBI" id="CHEBI:456216"/>
        <dbReference type="EC" id="5.6.2.3"/>
    </reaction>
</comment>
<proteinExistence type="inferred from homology"/>
<protein>
    <recommendedName>
        <fullName evidence="9">ATP-dependent helicase DinG</fullName>
        <ecNumber evidence="7">5.6.2.3</ecNumber>
    </recommendedName>
    <alternativeName>
        <fullName evidence="10">DNA 5'-3' helicase DinG</fullName>
    </alternativeName>
</protein>
<dbReference type="GO" id="GO:0043139">
    <property type="term" value="F:5'-3' DNA helicase activity"/>
    <property type="evidence" value="ECO:0007669"/>
    <property type="project" value="UniProtKB-EC"/>
</dbReference>
<evidence type="ECO:0000259" key="11">
    <source>
        <dbReference type="PROSITE" id="PS51193"/>
    </source>
</evidence>
<keyword evidence="13" id="KW-1185">Reference proteome</keyword>
<accession>A0A3S4SYX8</accession>
<dbReference type="EMBL" id="LR134355">
    <property type="protein sequence ID" value="VEG46887.1"/>
    <property type="molecule type" value="Genomic_DNA"/>
</dbReference>
<dbReference type="SUPFAM" id="SSF52540">
    <property type="entry name" value="P-loop containing nucleoside triphosphate hydrolases"/>
    <property type="match status" value="2"/>
</dbReference>